<feature type="repeat" description="TPR" evidence="1">
    <location>
        <begin position="53"/>
        <end position="86"/>
    </location>
</feature>
<dbReference type="SUPFAM" id="SSF48452">
    <property type="entry name" value="TPR-like"/>
    <property type="match status" value="1"/>
</dbReference>
<protein>
    <submittedName>
        <fullName evidence="2">Tetratricopeptide repeat protein</fullName>
    </submittedName>
</protein>
<evidence type="ECO:0000313" key="2">
    <source>
        <dbReference type="EMBL" id="MFD2743606.1"/>
    </source>
</evidence>
<reference evidence="3" key="1">
    <citation type="journal article" date="2019" name="Int. J. Syst. Evol. Microbiol.">
        <title>The Global Catalogue of Microorganisms (GCM) 10K type strain sequencing project: providing services to taxonomists for standard genome sequencing and annotation.</title>
        <authorList>
            <consortium name="The Broad Institute Genomics Platform"/>
            <consortium name="The Broad Institute Genome Sequencing Center for Infectious Disease"/>
            <person name="Wu L."/>
            <person name="Ma J."/>
        </authorList>
    </citation>
    <scope>NUCLEOTIDE SEQUENCE [LARGE SCALE GENOMIC DNA]</scope>
    <source>
        <strain evidence="3">KCTC 42247</strain>
    </source>
</reference>
<organism evidence="2 3">
    <name type="scientific">Sphingobacterium populi</name>
    <dbReference type="NCBI Taxonomy" id="1812824"/>
    <lineage>
        <taxon>Bacteria</taxon>
        <taxon>Pseudomonadati</taxon>
        <taxon>Bacteroidota</taxon>
        <taxon>Sphingobacteriia</taxon>
        <taxon>Sphingobacteriales</taxon>
        <taxon>Sphingobacteriaceae</taxon>
        <taxon>Sphingobacterium</taxon>
    </lineage>
</organism>
<dbReference type="EMBL" id="JBHUMB010000008">
    <property type="protein sequence ID" value="MFD2743606.1"/>
    <property type="molecule type" value="Genomic_DNA"/>
</dbReference>
<evidence type="ECO:0000313" key="3">
    <source>
        <dbReference type="Proteomes" id="UP001597418"/>
    </source>
</evidence>
<evidence type="ECO:0000256" key="1">
    <source>
        <dbReference type="PROSITE-ProRule" id="PRU00339"/>
    </source>
</evidence>
<dbReference type="InterPro" id="IPR011990">
    <property type="entry name" value="TPR-like_helical_dom_sf"/>
</dbReference>
<dbReference type="RefSeq" id="WP_066757849.1">
    <property type="nucleotide sequence ID" value="NZ_JBHUMB010000008.1"/>
</dbReference>
<comment type="caution">
    <text evidence="2">The sequence shown here is derived from an EMBL/GenBank/DDBJ whole genome shotgun (WGS) entry which is preliminary data.</text>
</comment>
<accession>A0ABW5UES6</accession>
<keyword evidence="1" id="KW-0802">TPR repeat</keyword>
<proteinExistence type="predicted"/>
<dbReference type="Gene3D" id="1.25.40.10">
    <property type="entry name" value="Tetratricopeptide repeat domain"/>
    <property type="match status" value="1"/>
</dbReference>
<dbReference type="Proteomes" id="UP001597418">
    <property type="component" value="Unassembled WGS sequence"/>
</dbReference>
<name>A0ABW5UES6_9SPHI</name>
<gene>
    <name evidence="2" type="ORF">ACFSQ6_09360</name>
</gene>
<keyword evidence="3" id="KW-1185">Reference proteome</keyword>
<dbReference type="InterPro" id="IPR019734">
    <property type="entry name" value="TPR_rpt"/>
</dbReference>
<sequence length="111" mass="12729">MNERLVQLQQLLKESPKDPFLHYAITMEHVKLENKDDALAGFEGLISSFADYVGTYYHFGKFLEQQQQLDRALEIYQQGMKVAQSKRNMHALGELRGAYAMAIGESDDDDE</sequence>
<dbReference type="PROSITE" id="PS50005">
    <property type="entry name" value="TPR"/>
    <property type="match status" value="1"/>
</dbReference>